<dbReference type="Proteomes" id="UP001597201">
    <property type="component" value="Unassembled WGS sequence"/>
</dbReference>
<reference evidence="4" key="1">
    <citation type="journal article" date="2019" name="Int. J. Syst. Evol. Microbiol.">
        <title>The Global Catalogue of Microorganisms (GCM) 10K type strain sequencing project: providing services to taxonomists for standard genome sequencing and annotation.</title>
        <authorList>
            <consortium name="The Broad Institute Genomics Platform"/>
            <consortium name="The Broad Institute Genome Sequencing Center for Infectious Disease"/>
            <person name="Wu L."/>
            <person name="Ma J."/>
        </authorList>
    </citation>
    <scope>NUCLEOTIDE SEQUENCE [LARGE SCALE GENOMIC DNA]</scope>
    <source>
        <strain evidence="4">CCUG 61485</strain>
    </source>
</reference>
<protein>
    <submittedName>
        <fullName evidence="3">Helix-turn-helix transcriptional regulator</fullName>
    </submittedName>
</protein>
<evidence type="ECO:0000259" key="2">
    <source>
        <dbReference type="Pfam" id="PF25583"/>
    </source>
</evidence>
<dbReference type="Pfam" id="PF13280">
    <property type="entry name" value="WYL"/>
    <property type="match status" value="1"/>
</dbReference>
<dbReference type="EMBL" id="JBHTMY010000001">
    <property type="protein sequence ID" value="MFD1314233.1"/>
    <property type="molecule type" value="Genomic_DNA"/>
</dbReference>
<gene>
    <name evidence="3" type="ORF">ACFQ39_01270</name>
</gene>
<accession>A0ABW3Y139</accession>
<evidence type="ECO:0000313" key="3">
    <source>
        <dbReference type="EMBL" id="MFD1314233.1"/>
    </source>
</evidence>
<sequence>MGWQDKLRQYQLILNRTEFKPYSSKIELISYLEQNGFCIRSRSFDRVVQDLRKAFGISIKYNKSQKGYFIDKDETLGSDIEGFVRMLQTINLAELFQSSVKEGNDFFKQVSFDKMYDLKGMGNLKDLILAIKNSQVVSFDHYSFQKKTISRFQVYPYGLHEYNNRWYLRAIPKGDSNFLTFGIDRIMNLEIQKETFTKDPNKDPNAIFKDIIGIRASESKEKEHIILSFSPWRGNYLESLKIHPSQTIIENNDKEYRISIYVIPNLELEDLIYAYADSVKVIEPEWLVIKIKEGLIKTLQQYK</sequence>
<organism evidence="3 4">
    <name type="scientific">Namhaeicola litoreus</name>
    <dbReference type="NCBI Taxonomy" id="1052145"/>
    <lineage>
        <taxon>Bacteria</taxon>
        <taxon>Pseudomonadati</taxon>
        <taxon>Bacteroidota</taxon>
        <taxon>Flavobacteriia</taxon>
        <taxon>Flavobacteriales</taxon>
        <taxon>Flavobacteriaceae</taxon>
        <taxon>Namhaeicola</taxon>
    </lineage>
</organism>
<dbReference type="InterPro" id="IPR051534">
    <property type="entry name" value="CBASS_pafABC_assoc_protein"/>
</dbReference>
<evidence type="ECO:0000313" key="4">
    <source>
        <dbReference type="Proteomes" id="UP001597201"/>
    </source>
</evidence>
<dbReference type="InterPro" id="IPR026881">
    <property type="entry name" value="WYL_dom"/>
</dbReference>
<feature type="domain" description="WYL" evidence="1">
    <location>
        <begin position="123"/>
        <end position="190"/>
    </location>
</feature>
<proteinExistence type="predicted"/>
<dbReference type="InterPro" id="IPR057727">
    <property type="entry name" value="WCX_dom"/>
</dbReference>
<comment type="caution">
    <text evidence="3">The sequence shown here is derived from an EMBL/GenBank/DDBJ whole genome shotgun (WGS) entry which is preliminary data.</text>
</comment>
<keyword evidence="4" id="KW-1185">Reference proteome</keyword>
<dbReference type="PANTHER" id="PTHR34580">
    <property type="match status" value="1"/>
</dbReference>
<dbReference type="Pfam" id="PF25583">
    <property type="entry name" value="WCX"/>
    <property type="match status" value="1"/>
</dbReference>
<dbReference type="RefSeq" id="WP_377175644.1">
    <property type="nucleotide sequence ID" value="NZ_JBHTMY010000001.1"/>
</dbReference>
<feature type="domain" description="WCX" evidence="2">
    <location>
        <begin position="222"/>
        <end position="293"/>
    </location>
</feature>
<dbReference type="PANTHER" id="PTHR34580:SF9">
    <property type="entry name" value="SLL5097 PROTEIN"/>
    <property type="match status" value="1"/>
</dbReference>
<name>A0ABW3Y139_9FLAO</name>
<dbReference type="PROSITE" id="PS52050">
    <property type="entry name" value="WYL"/>
    <property type="match status" value="1"/>
</dbReference>
<evidence type="ECO:0000259" key="1">
    <source>
        <dbReference type="Pfam" id="PF13280"/>
    </source>
</evidence>